<dbReference type="AlphaFoldDB" id="A0A9R0SPR4"/>
<dbReference type="Proteomes" id="UP000324705">
    <property type="component" value="Chromosome 4A"/>
</dbReference>
<gene>
    <name evidence="1" type="ORF">TRITD_4Av1G243830</name>
</gene>
<organism evidence="1 2">
    <name type="scientific">Triticum turgidum subsp. durum</name>
    <name type="common">Durum wheat</name>
    <name type="synonym">Triticum durum</name>
    <dbReference type="NCBI Taxonomy" id="4567"/>
    <lineage>
        <taxon>Eukaryota</taxon>
        <taxon>Viridiplantae</taxon>
        <taxon>Streptophyta</taxon>
        <taxon>Embryophyta</taxon>
        <taxon>Tracheophyta</taxon>
        <taxon>Spermatophyta</taxon>
        <taxon>Magnoliopsida</taxon>
        <taxon>Liliopsida</taxon>
        <taxon>Poales</taxon>
        <taxon>Poaceae</taxon>
        <taxon>BOP clade</taxon>
        <taxon>Pooideae</taxon>
        <taxon>Triticodae</taxon>
        <taxon>Triticeae</taxon>
        <taxon>Triticinae</taxon>
        <taxon>Triticum</taxon>
    </lineage>
</organism>
<protein>
    <submittedName>
        <fullName evidence="1">Uncharacterized protein</fullName>
    </submittedName>
</protein>
<proteinExistence type="predicted"/>
<accession>A0A9R0SPR4</accession>
<keyword evidence="2" id="KW-1185">Reference proteome</keyword>
<evidence type="ECO:0000313" key="1">
    <source>
        <dbReference type="EMBL" id="VAH98673.1"/>
    </source>
</evidence>
<reference evidence="1 2" key="1">
    <citation type="submission" date="2017-09" db="EMBL/GenBank/DDBJ databases">
        <authorList>
            <consortium name="International Durum Wheat Genome Sequencing Consortium (IDWGSC)"/>
            <person name="Milanesi L."/>
        </authorList>
    </citation>
    <scope>NUCLEOTIDE SEQUENCE [LARGE SCALE GENOMIC DNA]</scope>
    <source>
        <strain evidence="2">cv. Svevo</strain>
    </source>
</reference>
<dbReference type="Gramene" id="TRITD4Av1G243830.1">
    <property type="protein sequence ID" value="TRITD4Av1G243830.1"/>
    <property type="gene ID" value="TRITD4Av1G243830"/>
</dbReference>
<evidence type="ECO:0000313" key="2">
    <source>
        <dbReference type="Proteomes" id="UP000324705"/>
    </source>
</evidence>
<dbReference type="OMA" id="DCAKKHA"/>
<dbReference type="EMBL" id="LT934117">
    <property type="protein sequence ID" value="VAH98673.1"/>
    <property type="molecule type" value="Genomic_DNA"/>
</dbReference>
<name>A0A9R0SPR4_TRITD</name>
<sequence length="99" mass="10750">MGCSLGGGDTDCAKKHAKSLRDLMWPAAGMWLTPEEPSPSAASTACPADLISSLCLWTPLNVEEMHGRKDLHQPSLDTKCCWYLQTCTRIAKRSKKSGA</sequence>